<organism evidence="9 10">
    <name type="scientific">Pseudomassariella vexata</name>
    <dbReference type="NCBI Taxonomy" id="1141098"/>
    <lineage>
        <taxon>Eukaryota</taxon>
        <taxon>Fungi</taxon>
        <taxon>Dikarya</taxon>
        <taxon>Ascomycota</taxon>
        <taxon>Pezizomycotina</taxon>
        <taxon>Sordariomycetes</taxon>
        <taxon>Xylariomycetidae</taxon>
        <taxon>Amphisphaeriales</taxon>
        <taxon>Pseudomassariaceae</taxon>
        <taxon>Pseudomassariella</taxon>
    </lineage>
</organism>
<dbReference type="PANTHER" id="PTHR33048:SF167">
    <property type="entry name" value="INTEGRAL MEMBRANE PROTEIN"/>
    <property type="match status" value="1"/>
</dbReference>
<evidence type="ECO:0000256" key="4">
    <source>
        <dbReference type="ARBA" id="ARBA00023136"/>
    </source>
</evidence>
<evidence type="ECO:0000256" key="5">
    <source>
        <dbReference type="ARBA" id="ARBA00038359"/>
    </source>
</evidence>
<evidence type="ECO:0000256" key="1">
    <source>
        <dbReference type="ARBA" id="ARBA00004141"/>
    </source>
</evidence>
<comment type="similarity">
    <text evidence="5">Belongs to the SAT4 family.</text>
</comment>
<evidence type="ECO:0000313" key="10">
    <source>
        <dbReference type="Proteomes" id="UP000193689"/>
    </source>
</evidence>
<evidence type="ECO:0000313" key="9">
    <source>
        <dbReference type="EMBL" id="ORY58914.1"/>
    </source>
</evidence>
<feature type="transmembrane region" description="Helical" evidence="7">
    <location>
        <begin position="189"/>
        <end position="210"/>
    </location>
</feature>
<dbReference type="InterPro" id="IPR052337">
    <property type="entry name" value="SAT4-like"/>
</dbReference>
<dbReference type="GeneID" id="63781796"/>
<dbReference type="AlphaFoldDB" id="A0A1Y2DIF1"/>
<feature type="transmembrane region" description="Helical" evidence="7">
    <location>
        <begin position="222"/>
        <end position="244"/>
    </location>
</feature>
<dbReference type="PANTHER" id="PTHR33048">
    <property type="entry name" value="PTH11-LIKE INTEGRAL MEMBRANE PROTEIN (AFU_ORTHOLOGUE AFUA_5G11245)"/>
    <property type="match status" value="1"/>
</dbReference>
<protein>
    <recommendedName>
        <fullName evidence="8">Rhodopsin domain-containing protein</fullName>
    </recommendedName>
</protein>
<keyword evidence="10" id="KW-1185">Reference proteome</keyword>
<reference evidence="9 10" key="1">
    <citation type="submission" date="2016-07" db="EMBL/GenBank/DDBJ databases">
        <title>Pervasive Adenine N6-methylation of Active Genes in Fungi.</title>
        <authorList>
            <consortium name="DOE Joint Genome Institute"/>
            <person name="Mondo S.J."/>
            <person name="Dannebaum R.O."/>
            <person name="Kuo R.C."/>
            <person name="Labutti K."/>
            <person name="Haridas S."/>
            <person name="Kuo A."/>
            <person name="Salamov A."/>
            <person name="Ahrendt S.R."/>
            <person name="Lipzen A."/>
            <person name="Sullivan W."/>
            <person name="Andreopoulos W.B."/>
            <person name="Clum A."/>
            <person name="Lindquist E."/>
            <person name="Daum C."/>
            <person name="Ramamoorthy G.K."/>
            <person name="Gryganskyi A."/>
            <person name="Culley D."/>
            <person name="Magnuson J.K."/>
            <person name="James T.Y."/>
            <person name="O'Malley M.A."/>
            <person name="Stajich J.E."/>
            <person name="Spatafora J.W."/>
            <person name="Visel A."/>
            <person name="Grigoriev I.V."/>
        </authorList>
    </citation>
    <scope>NUCLEOTIDE SEQUENCE [LARGE SCALE GENOMIC DNA]</scope>
    <source>
        <strain evidence="9 10">CBS 129021</strain>
    </source>
</reference>
<dbReference type="EMBL" id="MCFJ01000015">
    <property type="protein sequence ID" value="ORY58914.1"/>
    <property type="molecule type" value="Genomic_DNA"/>
</dbReference>
<evidence type="ECO:0000256" key="6">
    <source>
        <dbReference type="SAM" id="MobiDB-lite"/>
    </source>
</evidence>
<feature type="transmembrane region" description="Helical" evidence="7">
    <location>
        <begin position="61"/>
        <end position="82"/>
    </location>
</feature>
<dbReference type="InterPro" id="IPR049326">
    <property type="entry name" value="Rhodopsin_dom_fungi"/>
</dbReference>
<evidence type="ECO:0000259" key="8">
    <source>
        <dbReference type="Pfam" id="PF20684"/>
    </source>
</evidence>
<keyword evidence="3 7" id="KW-1133">Transmembrane helix</keyword>
<feature type="transmembrane region" description="Helical" evidence="7">
    <location>
        <begin position="102"/>
        <end position="127"/>
    </location>
</feature>
<gene>
    <name evidence="9" type="ORF">BCR38DRAFT_72093</name>
</gene>
<comment type="subcellular location">
    <subcellularLocation>
        <location evidence="1">Membrane</location>
        <topology evidence="1">Multi-pass membrane protein</topology>
    </subcellularLocation>
</comment>
<dbReference type="OrthoDB" id="5022096at2759"/>
<keyword evidence="2 7" id="KW-0812">Transmembrane</keyword>
<proteinExistence type="inferred from homology"/>
<evidence type="ECO:0000256" key="3">
    <source>
        <dbReference type="ARBA" id="ARBA00022989"/>
    </source>
</evidence>
<dbReference type="RefSeq" id="XP_040711726.1">
    <property type="nucleotide sequence ID" value="XM_040865584.1"/>
</dbReference>
<feature type="transmembrane region" description="Helical" evidence="7">
    <location>
        <begin position="28"/>
        <end position="49"/>
    </location>
</feature>
<name>A0A1Y2DIF1_9PEZI</name>
<feature type="region of interest" description="Disordered" evidence="6">
    <location>
        <begin position="304"/>
        <end position="327"/>
    </location>
</feature>
<sequence>MAGPLEQVWRRQQVIAQDKPVDSNAGTILAITATMMGLSFIVVALRCWIRQVMLKSFNIDDAVMVVALGMAIGCMTCFIGMAKNGAGRFAKDILPEWQQGLAYWSYIIGIFQVTGISLVKISIAFFLRRFVQTKWQRHFTMVLLIFCAVFMIYSILTFVLACIPLSALWKITPSARCWSKDTLGLLGTVNGVINVTTDLIFVILPIPVVIKLQVNRRTKITLVAILSLGLFACVASVARMIYAYEMFADPNYTRNYNFLIWFNVELHAGILSASLPALRPLFAKILQNTSRHLRTRGYNYGSRYGNRYGNQSGNTHTRSGYRRQDDIPMDTRNFAREDGYNAQVSTASAKILGDDGSEGGILPPKGGISKRTEIIVQEARDGPEEYGKQVV</sequence>
<dbReference type="Pfam" id="PF20684">
    <property type="entry name" value="Fung_rhodopsin"/>
    <property type="match status" value="1"/>
</dbReference>
<dbReference type="STRING" id="1141098.A0A1Y2DIF1"/>
<feature type="domain" description="Rhodopsin" evidence="8">
    <location>
        <begin position="45"/>
        <end position="283"/>
    </location>
</feature>
<dbReference type="GO" id="GO:0016020">
    <property type="term" value="C:membrane"/>
    <property type="evidence" value="ECO:0007669"/>
    <property type="project" value="UniProtKB-SubCell"/>
</dbReference>
<accession>A0A1Y2DIF1</accession>
<dbReference type="Proteomes" id="UP000193689">
    <property type="component" value="Unassembled WGS sequence"/>
</dbReference>
<dbReference type="InParanoid" id="A0A1Y2DIF1"/>
<evidence type="ECO:0000256" key="2">
    <source>
        <dbReference type="ARBA" id="ARBA00022692"/>
    </source>
</evidence>
<feature type="transmembrane region" description="Helical" evidence="7">
    <location>
        <begin position="139"/>
        <end position="169"/>
    </location>
</feature>
<evidence type="ECO:0000256" key="7">
    <source>
        <dbReference type="SAM" id="Phobius"/>
    </source>
</evidence>
<comment type="caution">
    <text evidence="9">The sequence shown here is derived from an EMBL/GenBank/DDBJ whole genome shotgun (WGS) entry which is preliminary data.</text>
</comment>
<feature type="transmembrane region" description="Helical" evidence="7">
    <location>
        <begin position="256"/>
        <end position="278"/>
    </location>
</feature>
<keyword evidence="4 7" id="KW-0472">Membrane</keyword>